<proteinExistence type="predicted"/>
<dbReference type="KEGG" id="pgs:CPT03_02445"/>
<evidence type="ECO:0000256" key="1">
    <source>
        <dbReference type="SAM" id="SignalP"/>
    </source>
</evidence>
<reference evidence="2 3" key="1">
    <citation type="submission" date="2017-10" db="EMBL/GenBank/DDBJ databases">
        <title>Whole genome of Pedobacter ginsengisoli T01R-27 isolated from tomato rhizosphere.</title>
        <authorList>
            <person name="Weon H.-Y."/>
            <person name="Lee S.A."/>
            <person name="Sang M.K."/>
            <person name="Song J."/>
        </authorList>
    </citation>
    <scope>NUCLEOTIDE SEQUENCE [LARGE SCALE GENOMIC DNA]</scope>
    <source>
        <strain evidence="2 3">T01R-27</strain>
    </source>
</reference>
<feature type="signal peptide" evidence="1">
    <location>
        <begin position="1"/>
        <end position="25"/>
    </location>
</feature>
<dbReference type="AlphaFoldDB" id="A0A2D1U1C3"/>
<dbReference type="Proteomes" id="UP000223749">
    <property type="component" value="Chromosome"/>
</dbReference>
<sequence>MNLYSYFFVAGVSAFCLLTGRSAVAQDIKVEPIIIKAERNRILRSFIDLNGGKRVTHAISVGSPLQVHYTYDADNGQLVLLWKGGFLDATPMWHDRGDGSSRPLGKAIRIGDATPQIQRLATPQTELKKDTVGSGFKPKGYTLDASGLPVFKYQAYGLNVKDATRVIDDGQGIRREIESEGSANNLYLCLAKANVIEHKDGNYVIEDKAYSITIVDEAKLKPIIRTIQGTQELLVPFQSKIIYSILFNQ</sequence>
<keyword evidence="3" id="KW-1185">Reference proteome</keyword>
<organism evidence="2 3">
    <name type="scientific">Pedobacter ginsengisoli</name>
    <dbReference type="NCBI Taxonomy" id="363852"/>
    <lineage>
        <taxon>Bacteria</taxon>
        <taxon>Pseudomonadati</taxon>
        <taxon>Bacteroidota</taxon>
        <taxon>Sphingobacteriia</taxon>
        <taxon>Sphingobacteriales</taxon>
        <taxon>Sphingobacteriaceae</taxon>
        <taxon>Pedobacter</taxon>
    </lineage>
</organism>
<accession>A0A2D1U1C3</accession>
<name>A0A2D1U1C3_9SPHI</name>
<protein>
    <recommendedName>
        <fullName evidence="4">DUF4292 domain-containing protein</fullName>
    </recommendedName>
</protein>
<feature type="chain" id="PRO_5013588320" description="DUF4292 domain-containing protein" evidence="1">
    <location>
        <begin position="26"/>
        <end position="249"/>
    </location>
</feature>
<evidence type="ECO:0000313" key="2">
    <source>
        <dbReference type="EMBL" id="ATP55403.1"/>
    </source>
</evidence>
<keyword evidence="1" id="KW-0732">Signal</keyword>
<evidence type="ECO:0000313" key="3">
    <source>
        <dbReference type="Proteomes" id="UP000223749"/>
    </source>
</evidence>
<gene>
    <name evidence="2" type="ORF">CPT03_02445</name>
</gene>
<evidence type="ECO:0008006" key="4">
    <source>
        <dbReference type="Google" id="ProtNLM"/>
    </source>
</evidence>
<dbReference type="EMBL" id="CP024091">
    <property type="protein sequence ID" value="ATP55403.1"/>
    <property type="molecule type" value="Genomic_DNA"/>
</dbReference>